<dbReference type="AlphaFoldDB" id="A0AAE0E205"/>
<accession>A0AAE0E205</accession>
<evidence type="ECO:0000256" key="8">
    <source>
        <dbReference type="PIRSR" id="PIRSR602401-1"/>
    </source>
</evidence>
<keyword evidence="10" id="KW-0472">Membrane</keyword>
<dbReference type="GO" id="GO:0016705">
    <property type="term" value="F:oxidoreductase activity, acting on paired donors, with incorporation or reduction of molecular oxygen"/>
    <property type="evidence" value="ECO:0007669"/>
    <property type="project" value="InterPro"/>
</dbReference>
<comment type="similarity">
    <text evidence="2 9">Belongs to the cytochrome P450 family.</text>
</comment>
<feature type="binding site" description="axial binding residue" evidence="8">
    <location>
        <position position="446"/>
    </location>
    <ligand>
        <name>heme</name>
        <dbReference type="ChEBI" id="CHEBI:30413"/>
    </ligand>
    <ligandPart>
        <name>Fe</name>
        <dbReference type="ChEBI" id="CHEBI:18248"/>
    </ligandPart>
</feature>
<dbReference type="Proteomes" id="UP001281410">
    <property type="component" value="Unassembled WGS sequence"/>
</dbReference>
<organism evidence="11 12">
    <name type="scientific">Dipteronia sinensis</name>
    <dbReference type="NCBI Taxonomy" id="43782"/>
    <lineage>
        <taxon>Eukaryota</taxon>
        <taxon>Viridiplantae</taxon>
        <taxon>Streptophyta</taxon>
        <taxon>Embryophyta</taxon>
        <taxon>Tracheophyta</taxon>
        <taxon>Spermatophyta</taxon>
        <taxon>Magnoliopsida</taxon>
        <taxon>eudicotyledons</taxon>
        <taxon>Gunneridae</taxon>
        <taxon>Pentapetalae</taxon>
        <taxon>rosids</taxon>
        <taxon>malvids</taxon>
        <taxon>Sapindales</taxon>
        <taxon>Sapindaceae</taxon>
        <taxon>Hippocastanoideae</taxon>
        <taxon>Acereae</taxon>
        <taxon>Dipteronia</taxon>
    </lineage>
</organism>
<dbReference type="EMBL" id="JANJYJ010000007">
    <property type="protein sequence ID" value="KAK3199947.1"/>
    <property type="molecule type" value="Genomic_DNA"/>
</dbReference>
<keyword evidence="4 8" id="KW-0479">Metal-binding</keyword>
<evidence type="ECO:0000313" key="12">
    <source>
        <dbReference type="Proteomes" id="UP001281410"/>
    </source>
</evidence>
<evidence type="ECO:0000256" key="10">
    <source>
        <dbReference type="SAM" id="Phobius"/>
    </source>
</evidence>
<dbReference type="PRINTS" id="PR00385">
    <property type="entry name" value="P450"/>
</dbReference>
<dbReference type="InterPro" id="IPR017972">
    <property type="entry name" value="Cyt_P450_CS"/>
</dbReference>
<evidence type="ECO:0000256" key="5">
    <source>
        <dbReference type="ARBA" id="ARBA00023002"/>
    </source>
</evidence>
<evidence type="ECO:0000256" key="4">
    <source>
        <dbReference type="ARBA" id="ARBA00022723"/>
    </source>
</evidence>
<dbReference type="GO" id="GO:0020037">
    <property type="term" value="F:heme binding"/>
    <property type="evidence" value="ECO:0007669"/>
    <property type="project" value="InterPro"/>
</dbReference>
<evidence type="ECO:0000313" key="11">
    <source>
        <dbReference type="EMBL" id="KAK3199947.1"/>
    </source>
</evidence>
<keyword evidence="7 9" id="KW-0503">Monooxygenase</keyword>
<feature type="transmembrane region" description="Helical" evidence="10">
    <location>
        <begin position="6"/>
        <end position="26"/>
    </location>
</feature>
<evidence type="ECO:0000256" key="6">
    <source>
        <dbReference type="ARBA" id="ARBA00023004"/>
    </source>
</evidence>
<keyword evidence="5 9" id="KW-0560">Oxidoreductase</keyword>
<evidence type="ECO:0000256" key="1">
    <source>
        <dbReference type="ARBA" id="ARBA00001971"/>
    </source>
</evidence>
<evidence type="ECO:0008006" key="13">
    <source>
        <dbReference type="Google" id="ProtNLM"/>
    </source>
</evidence>
<dbReference type="FunFam" id="1.10.630.10:FF:000008">
    <property type="entry name" value="Cytochrome P450 71D8"/>
    <property type="match status" value="1"/>
</dbReference>
<dbReference type="PROSITE" id="PS00086">
    <property type="entry name" value="CYTOCHROME_P450"/>
    <property type="match status" value="1"/>
</dbReference>
<keyword evidence="10" id="KW-1133">Transmembrane helix</keyword>
<keyword evidence="12" id="KW-1185">Reference proteome</keyword>
<comment type="cofactor">
    <cofactor evidence="1 8">
        <name>heme</name>
        <dbReference type="ChEBI" id="CHEBI:30413"/>
    </cofactor>
</comment>
<dbReference type="GO" id="GO:0005506">
    <property type="term" value="F:iron ion binding"/>
    <property type="evidence" value="ECO:0007669"/>
    <property type="project" value="InterPro"/>
</dbReference>
<comment type="caution">
    <text evidence="11">The sequence shown here is derived from an EMBL/GenBank/DDBJ whole genome shotgun (WGS) entry which is preliminary data.</text>
</comment>
<protein>
    <recommendedName>
        <fullName evidence="13">Cytochrome P450</fullName>
    </recommendedName>
</protein>
<dbReference type="PRINTS" id="PR00463">
    <property type="entry name" value="EP450I"/>
</dbReference>
<evidence type="ECO:0000256" key="9">
    <source>
        <dbReference type="RuleBase" id="RU000461"/>
    </source>
</evidence>
<dbReference type="Pfam" id="PF00067">
    <property type="entry name" value="p450"/>
    <property type="match status" value="1"/>
</dbReference>
<dbReference type="Gene3D" id="1.10.630.10">
    <property type="entry name" value="Cytochrome P450"/>
    <property type="match status" value="1"/>
</dbReference>
<evidence type="ECO:0000256" key="3">
    <source>
        <dbReference type="ARBA" id="ARBA00022617"/>
    </source>
</evidence>
<keyword evidence="6 8" id="KW-0408">Iron</keyword>
<evidence type="ECO:0000256" key="2">
    <source>
        <dbReference type="ARBA" id="ARBA00010617"/>
    </source>
</evidence>
<dbReference type="PANTHER" id="PTHR47955">
    <property type="entry name" value="CYTOCHROME P450 FAMILY 71 PROTEIN"/>
    <property type="match status" value="1"/>
</dbReference>
<dbReference type="InterPro" id="IPR001128">
    <property type="entry name" value="Cyt_P450"/>
</dbReference>
<sequence>MEFQFPSSTFIFGFFIFILMTVQIVHRKKSKSSSTKIPPGPWRLPLIGNMHQLLGSLPHHRLRDLAKKYGPLMHLQLGESSIIVVSSAKIAEEVLKTHGVIFANRPFLVSTRVLTYNYTDIAFAPYGNYWRQLRKICTVELLSASRVQSFRSIREEETSNVIKTIYSKEGSLVNLSERIFALTYGITARAAFGNKCKDQQKFISIVMKATELASGFSIADLYPSIGMFEVISRMKSKIEKLHQERDRIFGDIIDEHKERKQTTKTGQKEADEEDLVDVFLRLQQDGDHEFPLTNNNIKAVIWDIFSAGSETSSTTVDWAMSEMLKNPRSMEEAQAEVRRVFDEKGKVDESGIHELKFLKAIIKETLRLHPPAPLSIPRENSDSCQINGYEIPAKTRTIVNAWAIGRDPKCWNEAEKFIPERFLDSPLDYKGTNFSYIPFGAGRRICPGIQFAIPNIELPLAQMLYHFDWKLPNGMKDEDLDMTEAFGLTVRRKNDLMLIPIPYRPCLDIK</sequence>
<gene>
    <name evidence="11" type="ORF">Dsin_023362</name>
</gene>
<dbReference type="InterPro" id="IPR002401">
    <property type="entry name" value="Cyt_P450_E_grp-I"/>
</dbReference>
<dbReference type="CDD" id="cd11072">
    <property type="entry name" value="CYP71-like"/>
    <property type="match status" value="1"/>
</dbReference>
<evidence type="ECO:0000256" key="7">
    <source>
        <dbReference type="ARBA" id="ARBA00023033"/>
    </source>
</evidence>
<name>A0AAE0E205_9ROSI</name>
<keyword evidence="10" id="KW-0812">Transmembrane</keyword>
<proteinExistence type="inferred from homology"/>
<dbReference type="InterPro" id="IPR036396">
    <property type="entry name" value="Cyt_P450_sf"/>
</dbReference>
<dbReference type="SUPFAM" id="SSF48264">
    <property type="entry name" value="Cytochrome P450"/>
    <property type="match status" value="1"/>
</dbReference>
<keyword evidence="3 8" id="KW-0349">Heme</keyword>
<reference evidence="11" key="1">
    <citation type="journal article" date="2023" name="Plant J.">
        <title>Genome sequences and population genomics provide insights into the demographic history, inbreeding, and mutation load of two 'living fossil' tree species of Dipteronia.</title>
        <authorList>
            <person name="Feng Y."/>
            <person name="Comes H.P."/>
            <person name="Chen J."/>
            <person name="Zhu S."/>
            <person name="Lu R."/>
            <person name="Zhang X."/>
            <person name="Li P."/>
            <person name="Qiu J."/>
            <person name="Olsen K.M."/>
            <person name="Qiu Y."/>
        </authorList>
    </citation>
    <scope>NUCLEOTIDE SEQUENCE</scope>
    <source>
        <strain evidence="11">NBL</strain>
    </source>
</reference>
<dbReference type="PANTHER" id="PTHR47955:SF8">
    <property type="entry name" value="CYTOCHROME P450 71D11-LIKE"/>
    <property type="match status" value="1"/>
</dbReference>
<dbReference type="GO" id="GO:0004497">
    <property type="term" value="F:monooxygenase activity"/>
    <property type="evidence" value="ECO:0007669"/>
    <property type="project" value="UniProtKB-KW"/>
</dbReference>